<evidence type="ECO:0000259" key="8">
    <source>
        <dbReference type="Pfam" id="PF20222"/>
    </source>
</evidence>
<feature type="domain" description="Transcription factor tau subunit sfc3/Tfc3 C-terminal" evidence="8">
    <location>
        <begin position="1912"/>
        <end position="2226"/>
    </location>
</feature>
<name>A0A1B9GQ75_9TREE</name>
<feature type="domain" description="B-block binding subunit of TFIIIC" evidence="7">
    <location>
        <begin position="230"/>
        <end position="296"/>
    </location>
</feature>
<evidence type="ECO:0000256" key="5">
    <source>
        <dbReference type="ARBA" id="ARBA00023242"/>
    </source>
</evidence>
<protein>
    <submittedName>
        <fullName evidence="9">Uncharacterized protein</fullName>
    </submittedName>
</protein>
<feature type="compositionally biased region" description="Basic residues" evidence="6">
    <location>
        <begin position="798"/>
        <end position="809"/>
    </location>
</feature>
<keyword evidence="5" id="KW-0539">Nucleus</keyword>
<feature type="region of interest" description="Disordered" evidence="6">
    <location>
        <begin position="127"/>
        <end position="160"/>
    </location>
</feature>
<evidence type="ECO:0000313" key="10">
    <source>
        <dbReference type="Proteomes" id="UP000092666"/>
    </source>
</evidence>
<dbReference type="InterPro" id="IPR007309">
    <property type="entry name" value="TFIIIC_Bblock-bd"/>
</dbReference>
<feature type="compositionally biased region" description="Low complexity" evidence="6">
    <location>
        <begin position="625"/>
        <end position="636"/>
    </location>
</feature>
<dbReference type="GO" id="GO:0042791">
    <property type="term" value="P:5S class rRNA transcription by RNA polymerase III"/>
    <property type="evidence" value="ECO:0007669"/>
    <property type="project" value="TreeGrafter"/>
</dbReference>
<dbReference type="Pfam" id="PF04182">
    <property type="entry name" value="B-block_TFIIIC"/>
    <property type="match status" value="1"/>
</dbReference>
<sequence>MRIHEILETCVEYIAFDGVVGSDPTRLIQYLVKLDPTLDYDYFSHLWTLLCAHPSIQVLLTTEPILLPGGTTEIGTAPLPEGWQFPQHVSRGDVDLTTLYKEGVRGRQLAFLLAGQEFRTDREAIQDKREAQKKKAQKTKQATLKKKKADESDVGEGNEIKVEPGGAGLLRVLKVDDSQEGDSSIPVLRTDYRRLSEKWGARLRIRCADDEIYYRLTGSHQKINKITSTVFHVLQLAAMSREKGITAIDLGPLVGASQGSMHYFMKVLVNLGLCAKVPAVLHASITNLLVFHRFLEQNANYRAIIGKTVSEPNPDEDATPGVAPDGEGNADEDQAIDPDVDDMKTIEEWGFNFSPLSESELMAGHVVKQRLLKMLDHPRLKSHLLRTVQLLPPLGWQGPVVTRHRRAVNRQIETLVYEGLVERLSVGEKAISCIRLVKYNPDYTAETPTEPVGTNEDKLDVETEHDLKLISAQPPYTPIGGIPLTVSFEYLILELIVNSGLEGMNIIALWAASSFIFKRSIDFAILRADNAWIPDHLWSFAISSVMETIGKERRLRLFSTAAYQQILFASGQELQGFASVPQPHSAGQWSDMSYRDFYTSADDFYRFLDTGTFENRRAKGRPKSSTKALMSASTKKSSSKKSKDSESTPAPSEADIELSEEPGSSKGNKRDFKYDTSVQTRGRPRKYVHVVEENGTVNRRIIGTVFSRPDLPPILIYMKDLNLLVEPPVGYNGVGVPPPVTEEAIQQGKPPAFYYQFPTRDPAAHSGQETAKMRAKRNKREQEAAAAESLVVDAVGNKGKRKDGKKRHKESAGSSGGEGTPTTARKSKRQRKEVKYTENIDMAGLEEDEGNVEMVQNPTPVPVPDPAPGAVPAPEHVSELLDSAASSRPSNGAPASEPQSEAAQPTEPSPKTGRNAKNDAEKVHAPTAPKRSRGTKGKAAEVPGITTPLIGPAGTSLTVQVVTPPKDSCDVLPSAISSVTSSDISHLLSAVPSGADIAHIPMEASIDSVLTELAHSGLRPRSRQSSVSPISNSEVTKGKGKKRKSTVAEISVKPTKVKKGKGKGKAKDRSPSPPGTPIFSFPGGPVEASPFHLAEDIVAIADSEEKAPDGVKERPEVSVSVGVGTATEVPGAQRPVNTSALEPTHMPASSPMIVPSVEAPVSSTYDSEFANTVGALPFVPPQTSATTSANPTGLSYPPAPQPESHAALTSPSASLPSASQTSPPAGTKRATSLPQTPLRQMTPVSDSSPMYQSSTPLRELAHLKERKSRLSVSNSNLNNGRVDLGNIRRANEIAQVLSDNGGALMDTKLLHEHRAWVYKYAGTDHPHAPATPYGMDRQIVRKTVNSLLNEGRIKETIVTVPTPTGRWVRTSVYYLSDLAQERLQAYIRQMSTTVAQAMTPVNRKVHGATRLPDTPLSDMKVTSRSIKTVPPHTITPTESGRHGEVRSFSERRMALLKEHKVVSQLYGWKAGRCLRTQTMYKAIIRAFNSPGCTSVVSTSPRIFAVPLLVEEITAGEWFSCVLTLHYNEEVDEWLKDPANRAMKVKDVPKRYHPRGGFGGSGTTKKMSTLLNLLITLKLISPVDPATSSEEAAFYTEAPRREGYKVQPDTTWSTYYLIHDYAPIYHIASDPPPLLGFLPTHNEEEVHKVWDTIQEASLQPRVDLLGRIGAPIKPGLPLTGNVGGILEMNPDQRRLFHLRSKWRDEMHLVPVQRAALDQTVDYNTGERTITTKEEIDNFAYENALPPSYVESELQRRSDAARHRSARSAERLQVTARRNRERQERVQLSIREKLLERQEAARKAWEEKVQAAAERKALSYDHALLEFISIQTLGSATTQRVEASDAVLDNWVDLWSRTKHLTQAERARVIEEHTRDRIQQQRRKQDLASKLKWVKTRNRVSKKPRQPKIGPHTRVKRKWTEEDDEDILDAEAIIRARSRLSGYRGRTAMNQLGLGVQVQTFLTRLRKITAEPGRLAYLEKLEQAYYDLWQEHRGTEKLPDENRDSPKDFDLKKHTQFLRANVDKRSLRRLATYIPAEQQEPAPDLPPSMYKILKDHRWTYVKTEDHSLDAAADSNAADDLRVNSVTAISLSDEAKLSYEPESSRKDMAILQAALKIIIGTPTQIYSPAHGSRLLSTWDSKTYDVAIEDMVNKQIFIKHKSPASTAGRFYVFASQWEKLGENLLPESLAASASNLGTKLDADEGIHWPLIGRSGELAALMGMVSNSEVNDDAYEFEFSVKRAVSSASRPNTTASLPDLKKCKPLRSWNSALDQTQEIQRTTRRVIEAVMASGPEGITKPELLDAIGCSYSLLSSSLADLARAQPQKVFWAGYDTARLILKDHWTAWTIMTIPKGGSQEYPTNPRRWCDVFGDFMIGDWNKAINAVRSLVVVRPGISLHEIRKKLELILDRLELVDILEYLVTSGRLRYTWSSKDDERSQVLPPVEAIDVDEEDIFGWFVCNEQLWRK</sequence>
<keyword evidence="10" id="KW-1185">Reference proteome</keyword>
<dbReference type="PANTHER" id="PTHR15180:SF1">
    <property type="entry name" value="GENERAL TRANSCRIPTION FACTOR 3C POLYPEPTIDE 1"/>
    <property type="match status" value="1"/>
</dbReference>
<dbReference type="PANTHER" id="PTHR15180">
    <property type="entry name" value="GENERAL TRANSCRIPTION FACTOR 3C POLYPEPTIDE 1"/>
    <property type="match status" value="1"/>
</dbReference>
<feature type="region of interest" description="Disordered" evidence="6">
    <location>
        <begin position="307"/>
        <end position="337"/>
    </location>
</feature>
<reference evidence="9 10" key="1">
    <citation type="submission" date="2013-07" db="EMBL/GenBank/DDBJ databases">
        <title>The Genome Sequence of Cryptococcus heveanensis BCC8398.</title>
        <authorList>
            <consortium name="The Broad Institute Genome Sequencing Platform"/>
            <person name="Cuomo C."/>
            <person name="Litvintseva A."/>
            <person name="Chen Y."/>
            <person name="Heitman J."/>
            <person name="Sun S."/>
            <person name="Springer D."/>
            <person name="Dromer F."/>
            <person name="Young S.K."/>
            <person name="Zeng Q."/>
            <person name="Gargeya S."/>
            <person name="Fitzgerald M."/>
            <person name="Abouelleil A."/>
            <person name="Alvarado L."/>
            <person name="Berlin A.M."/>
            <person name="Chapman S.B."/>
            <person name="Dewar J."/>
            <person name="Goldberg J."/>
            <person name="Griggs A."/>
            <person name="Gujja S."/>
            <person name="Hansen M."/>
            <person name="Howarth C."/>
            <person name="Imamovic A."/>
            <person name="Larimer J."/>
            <person name="McCowan C."/>
            <person name="Murphy C."/>
            <person name="Pearson M."/>
            <person name="Priest M."/>
            <person name="Roberts A."/>
            <person name="Saif S."/>
            <person name="Shea T."/>
            <person name="Sykes S."/>
            <person name="Wortman J."/>
            <person name="Nusbaum C."/>
            <person name="Birren B."/>
        </authorList>
    </citation>
    <scope>NUCLEOTIDE SEQUENCE [LARGE SCALE GENOMIC DNA]</scope>
    <source>
        <strain evidence="9 10">BCC8398</strain>
    </source>
</reference>
<evidence type="ECO:0000256" key="2">
    <source>
        <dbReference type="ARBA" id="ARBA00022553"/>
    </source>
</evidence>
<feature type="compositionally biased region" description="Basic residues" evidence="6">
    <location>
        <begin position="1055"/>
        <end position="1064"/>
    </location>
</feature>
<dbReference type="STRING" id="1296120.A0A1B9GQ75"/>
<feature type="compositionally biased region" description="Polar residues" evidence="6">
    <location>
        <begin position="1229"/>
        <end position="1253"/>
    </location>
</feature>
<feature type="compositionally biased region" description="Low complexity" evidence="6">
    <location>
        <begin position="1206"/>
        <end position="1225"/>
    </location>
</feature>
<evidence type="ECO:0000256" key="4">
    <source>
        <dbReference type="ARBA" id="ARBA00023163"/>
    </source>
</evidence>
<keyword evidence="3" id="KW-0238">DNA-binding</keyword>
<feature type="compositionally biased region" description="Pro residues" evidence="6">
    <location>
        <begin position="859"/>
        <end position="871"/>
    </location>
</feature>
<feature type="compositionally biased region" description="Polar residues" evidence="6">
    <location>
        <begin position="1023"/>
        <end position="1035"/>
    </location>
</feature>
<feature type="compositionally biased region" description="Basic and acidic residues" evidence="6">
    <location>
        <begin position="1104"/>
        <end position="1116"/>
    </location>
</feature>
<feature type="region of interest" description="Disordered" evidence="6">
    <location>
        <begin position="1017"/>
        <end position="1084"/>
    </location>
</feature>
<evidence type="ECO:0000256" key="1">
    <source>
        <dbReference type="ARBA" id="ARBA00004123"/>
    </source>
</evidence>
<dbReference type="GO" id="GO:0003677">
    <property type="term" value="F:DNA binding"/>
    <property type="evidence" value="ECO:0007669"/>
    <property type="project" value="UniProtKB-KW"/>
</dbReference>
<feature type="region of interest" description="Disordered" evidence="6">
    <location>
        <begin position="1181"/>
        <end position="1253"/>
    </location>
</feature>
<feature type="compositionally biased region" description="Basic residues" evidence="6">
    <location>
        <begin position="131"/>
        <end position="147"/>
    </location>
</feature>
<dbReference type="Proteomes" id="UP000092666">
    <property type="component" value="Unassembled WGS sequence"/>
</dbReference>
<feature type="region of interest" description="Disordered" evidence="6">
    <location>
        <begin position="616"/>
        <end position="679"/>
    </location>
</feature>
<feature type="compositionally biased region" description="Polar residues" evidence="6">
    <location>
        <begin position="1181"/>
        <end position="1193"/>
    </location>
</feature>
<dbReference type="OrthoDB" id="68020at2759"/>
<gene>
    <name evidence="9" type="ORF">I316_04961</name>
</gene>
<evidence type="ECO:0000259" key="7">
    <source>
        <dbReference type="Pfam" id="PF04182"/>
    </source>
</evidence>
<dbReference type="EMBL" id="KV700126">
    <property type="protein sequence ID" value="OCF33220.1"/>
    <property type="molecule type" value="Genomic_DNA"/>
</dbReference>
<reference evidence="10" key="2">
    <citation type="submission" date="2013-12" db="EMBL/GenBank/DDBJ databases">
        <title>Evolution of pathogenesis and genome organization in the Tremellales.</title>
        <authorList>
            <person name="Cuomo C."/>
            <person name="Litvintseva A."/>
            <person name="Heitman J."/>
            <person name="Chen Y."/>
            <person name="Sun S."/>
            <person name="Springer D."/>
            <person name="Dromer F."/>
            <person name="Young S."/>
            <person name="Zeng Q."/>
            <person name="Chapman S."/>
            <person name="Gujja S."/>
            <person name="Saif S."/>
            <person name="Birren B."/>
        </authorList>
    </citation>
    <scope>NUCLEOTIDE SEQUENCE [LARGE SCALE GENOMIC DNA]</scope>
    <source>
        <strain evidence="10">BCC8398</strain>
    </source>
</reference>
<evidence type="ECO:0000256" key="3">
    <source>
        <dbReference type="ARBA" id="ARBA00023125"/>
    </source>
</evidence>
<dbReference type="InterPro" id="IPR044210">
    <property type="entry name" value="Tfc3-like"/>
</dbReference>
<keyword evidence="4" id="KW-0804">Transcription</keyword>
<dbReference type="Pfam" id="PF20222">
    <property type="entry name" value="DUF6581"/>
    <property type="match status" value="1"/>
</dbReference>
<keyword evidence="2" id="KW-0597">Phosphoprotein</keyword>
<organism evidence="9 10">
    <name type="scientific">Kwoniella heveanensis BCC8398</name>
    <dbReference type="NCBI Taxonomy" id="1296120"/>
    <lineage>
        <taxon>Eukaryota</taxon>
        <taxon>Fungi</taxon>
        <taxon>Dikarya</taxon>
        <taxon>Basidiomycota</taxon>
        <taxon>Agaricomycotina</taxon>
        <taxon>Tremellomycetes</taxon>
        <taxon>Tremellales</taxon>
        <taxon>Cryptococcaceae</taxon>
        <taxon>Kwoniella</taxon>
    </lineage>
</organism>
<dbReference type="GO" id="GO:0005634">
    <property type="term" value="C:nucleus"/>
    <property type="evidence" value="ECO:0007669"/>
    <property type="project" value="UniProtKB-SubCell"/>
</dbReference>
<evidence type="ECO:0000256" key="6">
    <source>
        <dbReference type="SAM" id="MobiDB-lite"/>
    </source>
</evidence>
<feature type="region of interest" description="Disordered" evidence="6">
    <location>
        <begin position="1104"/>
        <end position="1152"/>
    </location>
</feature>
<dbReference type="InterPro" id="IPR046488">
    <property type="entry name" value="Sfc3/Tfc3_C"/>
</dbReference>
<dbReference type="GO" id="GO:0006384">
    <property type="term" value="P:transcription initiation at RNA polymerase III promoter"/>
    <property type="evidence" value="ECO:0007669"/>
    <property type="project" value="InterPro"/>
</dbReference>
<evidence type="ECO:0000313" key="9">
    <source>
        <dbReference type="EMBL" id="OCF33220.1"/>
    </source>
</evidence>
<proteinExistence type="predicted"/>
<dbReference type="GO" id="GO:0000127">
    <property type="term" value="C:transcription factor TFIIIC complex"/>
    <property type="evidence" value="ECO:0007669"/>
    <property type="project" value="InterPro"/>
</dbReference>
<accession>A0A1B9GQ75</accession>
<comment type="subcellular location">
    <subcellularLocation>
        <location evidence="1">Nucleus</location>
    </subcellularLocation>
</comment>
<feature type="region of interest" description="Disordered" evidence="6">
    <location>
        <begin position="776"/>
        <end position="952"/>
    </location>
</feature>
<feature type="compositionally biased region" description="Acidic residues" evidence="6">
    <location>
        <begin position="328"/>
        <end position="337"/>
    </location>
</feature>